<gene>
    <name evidence="2" type="ORF">MPOL1434_LOCUS7730</name>
</gene>
<feature type="compositionally biased region" description="Polar residues" evidence="1">
    <location>
        <begin position="206"/>
        <end position="216"/>
    </location>
</feature>
<proteinExistence type="predicted"/>
<accession>A0A7S0FP76</accession>
<protein>
    <submittedName>
        <fullName evidence="2">Uncharacterized protein</fullName>
    </submittedName>
</protein>
<dbReference type="AlphaFoldDB" id="A0A7S0FP76"/>
<evidence type="ECO:0000313" key="2">
    <source>
        <dbReference type="EMBL" id="CAD8373958.1"/>
    </source>
</evidence>
<feature type="compositionally biased region" description="Basic residues" evidence="1">
    <location>
        <begin position="217"/>
        <end position="232"/>
    </location>
</feature>
<reference evidence="2" key="1">
    <citation type="submission" date="2021-01" db="EMBL/GenBank/DDBJ databases">
        <authorList>
            <person name="Corre E."/>
            <person name="Pelletier E."/>
            <person name="Niang G."/>
            <person name="Scheremetjew M."/>
            <person name="Finn R."/>
            <person name="Kale V."/>
            <person name="Holt S."/>
            <person name="Cochrane G."/>
            <person name="Meng A."/>
            <person name="Brown T."/>
            <person name="Cohen L."/>
        </authorList>
    </citation>
    <scope>NUCLEOTIDE SEQUENCE</scope>
    <source>
        <strain evidence="2">CCMP3303</strain>
    </source>
</reference>
<feature type="region of interest" description="Disordered" evidence="1">
    <location>
        <begin position="206"/>
        <end position="232"/>
    </location>
</feature>
<sequence length="232" mass="26548">MAATSATTNTPHRQQRRRNAVIFAAFPPQAQIQRTKSAMKKGIESLDDSLHTMYRSISKGKTVRFGVVSVSFYSPVLGDNPSAPRGPSLTIGWKPYSSANAVPVDRFEEHRPEILRHHLQLVIPPDERHRRLEDAGYTSKQIIAAVRETNKARDQRKKTMQGVFRQKEEEMIDSIRQSTKSFVRRPWQMLRNIDEEAELDELWTRANTSNIDNGNKTSKKHSSWKRKVAKAA</sequence>
<name>A0A7S0FP76_9STRA</name>
<dbReference type="EMBL" id="HBEJ01013137">
    <property type="protein sequence ID" value="CAD8373958.1"/>
    <property type="molecule type" value="Transcribed_RNA"/>
</dbReference>
<evidence type="ECO:0000256" key="1">
    <source>
        <dbReference type="SAM" id="MobiDB-lite"/>
    </source>
</evidence>
<organism evidence="2">
    <name type="scientific">Minutocellus polymorphus</name>
    <dbReference type="NCBI Taxonomy" id="265543"/>
    <lineage>
        <taxon>Eukaryota</taxon>
        <taxon>Sar</taxon>
        <taxon>Stramenopiles</taxon>
        <taxon>Ochrophyta</taxon>
        <taxon>Bacillariophyta</taxon>
        <taxon>Mediophyceae</taxon>
        <taxon>Cymatosirophycidae</taxon>
        <taxon>Cymatosirales</taxon>
        <taxon>Cymatosiraceae</taxon>
        <taxon>Minutocellus</taxon>
    </lineage>
</organism>